<sequence>MTRVAGHALWYEGAAHDDDGHLIESAGRIVRSGPGRGKCECGALSWVLPSATARKAWHRQHKTEVAAGV</sequence>
<reference evidence="1" key="2">
    <citation type="submission" date="2020-09" db="EMBL/GenBank/DDBJ databases">
        <authorList>
            <person name="Sun Q."/>
            <person name="Ohkuma M."/>
        </authorList>
    </citation>
    <scope>NUCLEOTIDE SEQUENCE</scope>
    <source>
        <strain evidence="1">JCM 19831</strain>
    </source>
</reference>
<name>A0A917U1Y0_9ACTN</name>
<dbReference type="Proteomes" id="UP000642070">
    <property type="component" value="Unassembled WGS sequence"/>
</dbReference>
<dbReference type="AlphaFoldDB" id="A0A917U1Y0"/>
<proteinExistence type="predicted"/>
<gene>
    <name evidence="1" type="ORF">GCM10007977_062390</name>
</gene>
<reference evidence="1" key="1">
    <citation type="journal article" date="2014" name="Int. J. Syst. Evol. Microbiol.">
        <title>Complete genome sequence of Corynebacterium casei LMG S-19264T (=DSM 44701T), isolated from a smear-ripened cheese.</title>
        <authorList>
            <consortium name="US DOE Joint Genome Institute (JGI-PGF)"/>
            <person name="Walter F."/>
            <person name="Albersmeier A."/>
            <person name="Kalinowski J."/>
            <person name="Ruckert C."/>
        </authorList>
    </citation>
    <scope>NUCLEOTIDE SEQUENCE</scope>
    <source>
        <strain evidence="1">JCM 19831</strain>
    </source>
</reference>
<keyword evidence="2" id="KW-1185">Reference proteome</keyword>
<comment type="caution">
    <text evidence="1">The sequence shown here is derived from an EMBL/GenBank/DDBJ whole genome shotgun (WGS) entry which is preliminary data.</text>
</comment>
<organism evidence="1 2">
    <name type="scientific">Dactylosporangium sucinum</name>
    <dbReference type="NCBI Taxonomy" id="1424081"/>
    <lineage>
        <taxon>Bacteria</taxon>
        <taxon>Bacillati</taxon>
        <taxon>Actinomycetota</taxon>
        <taxon>Actinomycetes</taxon>
        <taxon>Micromonosporales</taxon>
        <taxon>Micromonosporaceae</taxon>
        <taxon>Dactylosporangium</taxon>
    </lineage>
</organism>
<accession>A0A917U1Y0</accession>
<dbReference type="EMBL" id="BMPI01000035">
    <property type="protein sequence ID" value="GGM52333.1"/>
    <property type="molecule type" value="Genomic_DNA"/>
</dbReference>
<evidence type="ECO:0000313" key="2">
    <source>
        <dbReference type="Proteomes" id="UP000642070"/>
    </source>
</evidence>
<protein>
    <submittedName>
        <fullName evidence="1">Uncharacterized protein</fullName>
    </submittedName>
</protein>
<evidence type="ECO:0000313" key="1">
    <source>
        <dbReference type="EMBL" id="GGM52333.1"/>
    </source>
</evidence>
<dbReference type="RefSeq" id="WP_190253553.1">
    <property type="nucleotide sequence ID" value="NZ_BMPI01000035.1"/>
</dbReference>